<accession>A0A8H3IPP6</accession>
<organism evidence="2 3">
    <name type="scientific">Alectoria fallacina</name>
    <dbReference type="NCBI Taxonomy" id="1903189"/>
    <lineage>
        <taxon>Eukaryota</taxon>
        <taxon>Fungi</taxon>
        <taxon>Dikarya</taxon>
        <taxon>Ascomycota</taxon>
        <taxon>Pezizomycotina</taxon>
        <taxon>Lecanoromycetes</taxon>
        <taxon>OSLEUM clade</taxon>
        <taxon>Lecanoromycetidae</taxon>
        <taxon>Lecanorales</taxon>
        <taxon>Lecanorineae</taxon>
        <taxon>Parmeliaceae</taxon>
        <taxon>Alectoria</taxon>
    </lineage>
</organism>
<evidence type="ECO:0000256" key="1">
    <source>
        <dbReference type="SAM" id="MobiDB-lite"/>
    </source>
</evidence>
<sequence>MSAVLSLGRVIPKASQNMAENCLKFSSSRPLAYTRLVQDRSCKTRSFSSATIIPSVGSEHQSDIPSPGVLSRLNVFGPWRDEPKTEIEREQKLAKKAQEAQRQEGKEEEQKKKRATQRFTHIPSLTEIDAVLPMIKASTRVMAAREQILGQALTPPYLITVVGTAVDTRAVAMAVIMA</sequence>
<reference evidence="2" key="1">
    <citation type="submission" date="2021-03" db="EMBL/GenBank/DDBJ databases">
        <authorList>
            <person name="Tagirdzhanova G."/>
        </authorList>
    </citation>
    <scope>NUCLEOTIDE SEQUENCE</scope>
</reference>
<feature type="compositionally biased region" description="Basic and acidic residues" evidence="1">
    <location>
        <begin position="89"/>
        <end position="111"/>
    </location>
</feature>
<feature type="region of interest" description="Disordered" evidence="1">
    <location>
        <begin position="89"/>
        <end position="117"/>
    </location>
</feature>
<dbReference type="AlphaFoldDB" id="A0A8H3IPP6"/>
<name>A0A8H3IPP6_9LECA</name>
<proteinExistence type="predicted"/>
<keyword evidence="3" id="KW-1185">Reference proteome</keyword>
<evidence type="ECO:0000313" key="3">
    <source>
        <dbReference type="Proteomes" id="UP000664203"/>
    </source>
</evidence>
<evidence type="ECO:0000313" key="2">
    <source>
        <dbReference type="EMBL" id="CAF9921414.1"/>
    </source>
</evidence>
<dbReference type="OrthoDB" id="5495764at2759"/>
<dbReference type="Proteomes" id="UP000664203">
    <property type="component" value="Unassembled WGS sequence"/>
</dbReference>
<comment type="caution">
    <text evidence="2">The sequence shown here is derived from an EMBL/GenBank/DDBJ whole genome shotgun (WGS) entry which is preliminary data.</text>
</comment>
<dbReference type="EMBL" id="CAJPDR010000146">
    <property type="protein sequence ID" value="CAF9921414.1"/>
    <property type="molecule type" value="Genomic_DNA"/>
</dbReference>
<protein>
    <submittedName>
        <fullName evidence="2">Uncharacterized protein</fullName>
    </submittedName>
</protein>
<gene>
    <name evidence="2" type="ORF">ALECFALPRED_001787</name>
</gene>